<reference evidence="6" key="1">
    <citation type="submission" date="2017-09" db="EMBL/GenBank/DDBJ databases">
        <title>Depth-based differentiation of microbial function through sediment-hosted aquifers and enrichment of novel symbionts in the deep terrestrial subsurface.</title>
        <authorList>
            <person name="Probst A.J."/>
            <person name="Ladd B."/>
            <person name="Jarett J.K."/>
            <person name="Geller-Mcgrath D.E."/>
            <person name="Sieber C.M.K."/>
            <person name="Emerson J.B."/>
            <person name="Anantharaman K."/>
            <person name="Thomas B.C."/>
            <person name="Malmstrom R."/>
            <person name="Stieglmeier M."/>
            <person name="Klingl A."/>
            <person name="Woyke T."/>
            <person name="Ryan C.M."/>
            <person name="Banfield J.F."/>
        </authorList>
    </citation>
    <scope>NUCLEOTIDE SEQUENCE [LARGE SCALE GENOMIC DNA]</scope>
</reference>
<name>A0A2H0TX91_9BACT</name>
<evidence type="ECO:0000313" key="6">
    <source>
        <dbReference type="Proteomes" id="UP000231530"/>
    </source>
</evidence>
<dbReference type="PROSITE" id="PS51257">
    <property type="entry name" value="PROKAR_LIPOPROTEIN"/>
    <property type="match status" value="1"/>
</dbReference>
<dbReference type="InterPro" id="IPR033138">
    <property type="entry name" value="Cu_oxidase_CS"/>
</dbReference>
<dbReference type="InterPro" id="IPR011706">
    <property type="entry name" value="Cu-oxidase_C"/>
</dbReference>
<dbReference type="GO" id="GO:0005507">
    <property type="term" value="F:copper ion binding"/>
    <property type="evidence" value="ECO:0007669"/>
    <property type="project" value="InterPro"/>
</dbReference>
<evidence type="ECO:0000259" key="4">
    <source>
        <dbReference type="Pfam" id="PF07731"/>
    </source>
</evidence>
<feature type="chain" id="PRO_5013581001" description="Plastocyanin-like domain-containing protein" evidence="3">
    <location>
        <begin position="21"/>
        <end position="178"/>
    </location>
</feature>
<dbReference type="InterPro" id="IPR008972">
    <property type="entry name" value="Cupredoxin"/>
</dbReference>
<dbReference type="AlphaFoldDB" id="A0A2H0TX91"/>
<feature type="region of interest" description="Disordered" evidence="2">
    <location>
        <begin position="29"/>
        <end position="70"/>
    </location>
</feature>
<feature type="signal peptide" evidence="3">
    <location>
        <begin position="1"/>
        <end position="20"/>
    </location>
</feature>
<keyword evidence="1" id="KW-0479">Metal-binding</keyword>
<dbReference type="Pfam" id="PF07731">
    <property type="entry name" value="Cu-oxidase_2"/>
    <property type="match status" value="1"/>
</dbReference>
<evidence type="ECO:0000313" key="5">
    <source>
        <dbReference type="EMBL" id="PIR76784.1"/>
    </source>
</evidence>
<evidence type="ECO:0000256" key="2">
    <source>
        <dbReference type="SAM" id="MobiDB-lite"/>
    </source>
</evidence>
<accession>A0A2H0TX91</accession>
<organism evidence="5 6">
    <name type="scientific">Candidatus Magasanikbacteria bacterium CG10_big_fil_rev_8_21_14_0_10_42_10</name>
    <dbReference type="NCBI Taxonomy" id="1974649"/>
    <lineage>
        <taxon>Bacteria</taxon>
        <taxon>Candidatus Magasanikiibacteriota</taxon>
    </lineage>
</organism>
<keyword evidence="3" id="KW-0732">Signal</keyword>
<protein>
    <recommendedName>
        <fullName evidence="4">Plastocyanin-like domain-containing protein</fullName>
    </recommendedName>
</protein>
<dbReference type="SUPFAM" id="SSF49503">
    <property type="entry name" value="Cupredoxins"/>
    <property type="match status" value="1"/>
</dbReference>
<dbReference type="GO" id="GO:0016491">
    <property type="term" value="F:oxidoreductase activity"/>
    <property type="evidence" value="ECO:0007669"/>
    <property type="project" value="InterPro"/>
</dbReference>
<dbReference type="EMBL" id="PFBY01000003">
    <property type="protein sequence ID" value="PIR76784.1"/>
    <property type="molecule type" value="Genomic_DNA"/>
</dbReference>
<gene>
    <name evidence="5" type="ORF">COU32_00205</name>
</gene>
<feature type="domain" description="Plastocyanin-like" evidence="4">
    <location>
        <begin position="73"/>
        <end position="178"/>
    </location>
</feature>
<dbReference type="PROSITE" id="PS00079">
    <property type="entry name" value="MULTICOPPER_OXIDASE1"/>
    <property type="match status" value="1"/>
</dbReference>
<comment type="caution">
    <text evidence="5">The sequence shown here is derived from an EMBL/GenBank/DDBJ whole genome shotgun (WGS) entry which is preliminary data.</text>
</comment>
<evidence type="ECO:0000256" key="1">
    <source>
        <dbReference type="ARBA" id="ARBA00022723"/>
    </source>
</evidence>
<sequence length="178" mass="19161">MKKQRVFLSLIAMVVLPLVGVGCSSLPTSQEHVDSDTAITSDPQIVPPTESGTNDGVMSDNGSDEATEENVTDAKDMTVTDTNNVTFALTGKNFSFFMDGQTAPVLKVKEGSTVHIDFTSEGGFHDWKIDEFSAATERVQSGDTTSIEFVANKKGTFEYYCSVGSHRANGMFGTLIVE</sequence>
<evidence type="ECO:0000256" key="3">
    <source>
        <dbReference type="SAM" id="SignalP"/>
    </source>
</evidence>
<dbReference type="Proteomes" id="UP000231530">
    <property type="component" value="Unassembled WGS sequence"/>
</dbReference>
<dbReference type="Gene3D" id="2.60.40.420">
    <property type="entry name" value="Cupredoxins - blue copper proteins"/>
    <property type="match status" value="1"/>
</dbReference>
<proteinExistence type="predicted"/>